<dbReference type="AlphaFoldDB" id="A0A0K0D195"/>
<dbReference type="STRING" id="6313.A0A0K0D195"/>
<evidence type="ECO:0000313" key="1">
    <source>
        <dbReference type="Proteomes" id="UP000035642"/>
    </source>
</evidence>
<accession>A0A0K0D195</accession>
<protein>
    <submittedName>
        <fullName evidence="2">TFIIS N-terminal domain-containing protein</fullName>
    </submittedName>
</protein>
<proteinExistence type="predicted"/>
<name>A0A0K0D195_ANGCA</name>
<reference evidence="1" key="1">
    <citation type="submission" date="2012-09" db="EMBL/GenBank/DDBJ databases">
        <authorList>
            <person name="Martin A.A."/>
        </authorList>
    </citation>
    <scope>NUCLEOTIDE SEQUENCE</scope>
</reference>
<organism evidence="1 2">
    <name type="scientific">Angiostrongylus cantonensis</name>
    <name type="common">Rat lungworm</name>
    <dbReference type="NCBI Taxonomy" id="6313"/>
    <lineage>
        <taxon>Eukaryota</taxon>
        <taxon>Metazoa</taxon>
        <taxon>Ecdysozoa</taxon>
        <taxon>Nematoda</taxon>
        <taxon>Chromadorea</taxon>
        <taxon>Rhabditida</taxon>
        <taxon>Rhabditina</taxon>
        <taxon>Rhabditomorpha</taxon>
        <taxon>Strongyloidea</taxon>
        <taxon>Metastrongylidae</taxon>
        <taxon>Angiostrongylus</taxon>
    </lineage>
</organism>
<keyword evidence="1" id="KW-1185">Reference proteome</keyword>
<dbReference type="Proteomes" id="UP000035642">
    <property type="component" value="Unassembled WGS sequence"/>
</dbReference>
<evidence type="ECO:0000313" key="2">
    <source>
        <dbReference type="WBParaSite" id="ACAC_0000384001-mRNA-1"/>
    </source>
</evidence>
<dbReference type="WBParaSite" id="ACAC_0000384001-mRNA-1">
    <property type="protein sequence ID" value="ACAC_0000384001-mRNA-1"/>
    <property type="gene ID" value="ACAC_0000384001"/>
</dbReference>
<reference evidence="2" key="2">
    <citation type="submission" date="2017-02" db="UniProtKB">
        <authorList>
            <consortium name="WormBaseParasite"/>
        </authorList>
    </citation>
    <scope>IDENTIFICATION</scope>
</reference>
<sequence length="97" mass="11463">MFDRLTGNGNGNKVNMRIHVLEQILSSIETDGSSARVNSLRQVIRRNKADMADDAGKSLDLMRRAMKIIKLWYYTAEGEWNWNRKCPRMFFILRKKW</sequence>